<evidence type="ECO:0000313" key="1">
    <source>
        <dbReference type="EMBL" id="KAF5915443.1"/>
    </source>
</evidence>
<dbReference type="Proteomes" id="UP000551758">
    <property type="component" value="Unassembled WGS sequence"/>
</dbReference>
<reference evidence="1 2" key="1">
    <citation type="journal article" date="2020" name="Mol. Biol. Evol.">
        <title>Interspecific Gene Flow and the Evolution of Specialization in Black and White Rhinoceros.</title>
        <authorList>
            <person name="Moodley Y."/>
            <person name="Westbury M.V."/>
            <person name="Russo I.M."/>
            <person name="Gopalakrishnan S."/>
            <person name="Rakotoarivelo A."/>
            <person name="Olsen R.A."/>
            <person name="Prost S."/>
            <person name="Tunstall T."/>
            <person name="Ryder O.A."/>
            <person name="Dalen L."/>
            <person name="Bruford M.W."/>
        </authorList>
    </citation>
    <scope>NUCLEOTIDE SEQUENCE [LARGE SCALE GENOMIC DNA]</scope>
    <source>
        <strain evidence="1">SBR-YM</strain>
        <tissue evidence="1">Skin</tissue>
    </source>
</reference>
<protein>
    <submittedName>
        <fullName evidence="1">Uncharacterized protein</fullName>
    </submittedName>
</protein>
<organism evidence="1 2">
    <name type="scientific">Diceros bicornis minor</name>
    <name type="common">South-central black rhinoceros</name>
    <dbReference type="NCBI Taxonomy" id="77932"/>
    <lineage>
        <taxon>Eukaryota</taxon>
        <taxon>Metazoa</taxon>
        <taxon>Chordata</taxon>
        <taxon>Craniata</taxon>
        <taxon>Vertebrata</taxon>
        <taxon>Euteleostomi</taxon>
        <taxon>Mammalia</taxon>
        <taxon>Eutheria</taxon>
        <taxon>Laurasiatheria</taxon>
        <taxon>Perissodactyla</taxon>
        <taxon>Rhinocerotidae</taxon>
        <taxon>Diceros</taxon>
    </lineage>
</organism>
<name>A0A7J7EID4_DICBM</name>
<keyword evidence="2" id="KW-1185">Reference proteome</keyword>
<proteinExistence type="predicted"/>
<gene>
    <name evidence="1" type="ORF">HPG69_014763</name>
</gene>
<dbReference type="AlphaFoldDB" id="A0A7J7EID4"/>
<dbReference type="EMBL" id="JACDTQ010002862">
    <property type="protein sequence ID" value="KAF5915443.1"/>
    <property type="molecule type" value="Genomic_DNA"/>
</dbReference>
<accession>A0A7J7EID4</accession>
<evidence type="ECO:0000313" key="2">
    <source>
        <dbReference type="Proteomes" id="UP000551758"/>
    </source>
</evidence>
<sequence>MNAKVENREGNNEPPKVAQVRSTAFSAGDTNLCKMLLIVLILPDVPSTGTQKNNALAVCVVNPPINEKNATISKC</sequence>
<comment type="caution">
    <text evidence="1">The sequence shown here is derived from an EMBL/GenBank/DDBJ whole genome shotgun (WGS) entry which is preliminary data.</text>
</comment>